<reference evidence="4" key="2">
    <citation type="journal article" date="2020" name="Nat. Commun.">
        <title>Large-scale genome sequencing of mycorrhizal fungi provides insights into the early evolution of symbiotic traits.</title>
        <authorList>
            <person name="Miyauchi S."/>
            <person name="Kiss E."/>
            <person name="Kuo A."/>
            <person name="Drula E."/>
            <person name="Kohler A."/>
            <person name="Sanchez-Garcia M."/>
            <person name="Morin E."/>
            <person name="Andreopoulos B."/>
            <person name="Barry K.W."/>
            <person name="Bonito G."/>
            <person name="Buee M."/>
            <person name="Carver A."/>
            <person name="Chen C."/>
            <person name="Cichocki N."/>
            <person name="Clum A."/>
            <person name="Culley D."/>
            <person name="Crous P.W."/>
            <person name="Fauchery L."/>
            <person name="Girlanda M."/>
            <person name="Hayes R.D."/>
            <person name="Keri Z."/>
            <person name="LaButti K."/>
            <person name="Lipzen A."/>
            <person name="Lombard V."/>
            <person name="Magnuson J."/>
            <person name="Maillard F."/>
            <person name="Murat C."/>
            <person name="Nolan M."/>
            <person name="Ohm R.A."/>
            <person name="Pangilinan J."/>
            <person name="Pereira M.F."/>
            <person name="Perotto S."/>
            <person name="Peter M."/>
            <person name="Pfister S."/>
            <person name="Riley R."/>
            <person name="Sitrit Y."/>
            <person name="Stielow J.B."/>
            <person name="Szollosi G."/>
            <person name="Zifcakova L."/>
            <person name="Stursova M."/>
            <person name="Spatafora J.W."/>
            <person name="Tedersoo L."/>
            <person name="Vaario L.M."/>
            <person name="Yamada A."/>
            <person name="Yan M."/>
            <person name="Wang P."/>
            <person name="Xu J."/>
            <person name="Bruns T."/>
            <person name="Baldrian P."/>
            <person name="Vilgalys R."/>
            <person name="Dunand C."/>
            <person name="Henrissat B."/>
            <person name="Grigoriev I.V."/>
            <person name="Hibbett D."/>
            <person name="Nagy L.G."/>
            <person name="Martin F.M."/>
        </authorList>
    </citation>
    <scope>NUCLEOTIDE SEQUENCE</scope>
    <source>
        <strain evidence="4">BED1</strain>
    </source>
</reference>
<gene>
    <name evidence="4" type="ORF">L210DRAFT_3558571</name>
</gene>
<sequence length="444" mass="50039">MSSDDDIEIIEKVDASLPGNNDICQLCSANLNCLSPAKRQEHYSEHKSGVHISARATKRTRPRSSVGTSQRKTTPMKLKFRKKSAESAAPEDIFWYPAQAEAPPDNYTPGILPILKDALKQSNKKGATQRAVLCYERTPHIYRESFDVGWGCGYRNFLMLCAALMDQPLQTLYFPHLDDPISPSVRNLQRWLEDAWKHGYDDIGARELEHKLVDTKKKLGTGELYVAFTSRKIPCMLVEFNLQNSPKGFDTLTEWVANYFTEKPEGDINKILRTASPIVTTNKMPIIMQYEGHSVTIVGYELAKSGKINLLAFNPSNRVDEIIRQAALNVSTSVGWASSSSVSLGKTRRSDRSKSPAPKKRSRTNQDPDDGIVSIPDSEDENLENARRAVSLKSTPDPDKVIRAFKLNPPKLKHEYQLLYFTMGDPLSDEEQNERKVVYSVREC</sequence>
<evidence type="ECO:0000256" key="1">
    <source>
        <dbReference type="ARBA" id="ARBA00022801"/>
    </source>
</evidence>
<evidence type="ECO:0000259" key="3">
    <source>
        <dbReference type="Pfam" id="PF07910"/>
    </source>
</evidence>
<evidence type="ECO:0000313" key="4">
    <source>
        <dbReference type="EMBL" id="KAF8432471.1"/>
    </source>
</evidence>
<feature type="compositionally biased region" description="Polar residues" evidence="2">
    <location>
        <begin position="63"/>
        <end position="73"/>
    </location>
</feature>
<protein>
    <submittedName>
        <fullName evidence="4">Peptidase family C78-domain-containing protein</fullName>
    </submittedName>
</protein>
<keyword evidence="1" id="KW-0378">Hydrolase</keyword>
<feature type="region of interest" description="Disordered" evidence="2">
    <location>
        <begin position="341"/>
        <end position="384"/>
    </location>
</feature>
<feature type="domain" description="UFSP1/2/DUB catalytic" evidence="3">
    <location>
        <begin position="129"/>
        <end position="326"/>
    </location>
</feature>
<dbReference type="GO" id="GO:0016787">
    <property type="term" value="F:hydrolase activity"/>
    <property type="evidence" value="ECO:0007669"/>
    <property type="project" value="UniProtKB-KW"/>
</dbReference>
<dbReference type="InterPro" id="IPR012462">
    <property type="entry name" value="UFSP1/2_DUB_cat"/>
</dbReference>
<accession>A0AAD4G9R3</accession>
<comment type="caution">
    <text evidence="4">The sequence shown here is derived from an EMBL/GenBank/DDBJ whole genome shotgun (WGS) entry which is preliminary data.</text>
</comment>
<feature type="region of interest" description="Disordered" evidence="2">
    <location>
        <begin position="44"/>
        <end position="74"/>
    </location>
</feature>
<proteinExistence type="predicted"/>
<evidence type="ECO:0000256" key="2">
    <source>
        <dbReference type="SAM" id="MobiDB-lite"/>
    </source>
</evidence>
<organism evidence="4 5">
    <name type="scientific">Boletus edulis BED1</name>
    <dbReference type="NCBI Taxonomy" id="1328754"/>
    <lineage>
        <taxon>Eukaryota</taxon>
        <taxon>Fungi</taxon>
        <taxon>Dikarya</taxon>
        <taxon>Basidiomycota</taxon>
        <taxon>Agaricomycotina</taxon>
        <taxon>Agaricomycetes</taxon>
        <taxon>Agaricomycetidae</taxon>
        <taxon>Boletales</taxon>
        <taxon>Boletineae</taxon>
        <taxon>Boletaceae</taxon>
        <taxon>Boletoideae</taxon>
        <taxon>Boletus</taxon>
    </lineage>
</organism>
<dbReference type="EMBL" id="WHUW01000040">
    <property type="protein sequence ID" value="KAF8432471.1"/>
    <property type="molecule type" value="Genomic_DNA"/>
</dbReference>
<dbReference type="Gene3D" id="3.90.70.130">
    <property type="match status" value="1"/>
</dbReference>
<dbReference type="AlphaFoldDB" id="A0AAD4G9R3"/>
<evidence type="ECO:0000313" key="5">
    <source>
        <dbReference type="Proteomes" id="UP001194468"/>
    </source>
</evidence>
<dbReference type="Pfam" id="PF07910">
    <property type="entry name" value="Peptidase_C78"/>
    <property type="match status" value="1"/>
</dbReference>
<keyword evidence="5" id="KW-1185">Reference proteome</keyword>
<reference evidence="4" key="1">
    <citation type="submission" date="2019-10" db="EMBL/GenBank/DDBJ databases">
        <authorList>
            <consortium name="DOE Joint Genome Institute"/>
            <person name="Kuo A."/>
            <person name="Miyauchi S."/>
            <person name="Kiss E."/>
            <person name="Drula E."/>
            <person name="Kohler A."/>
            <person name="Sanchez-Garcia M."/>
            <person name="Andreopoulos B."/>
            <person name="Barry K.W."/>
            <person name="Bonito G."/>
            <person name="Buee M."/>
            <person name="Carver A."/>
            <person name="Chen C."/>
            <person name="Cichocki N."/>
            <person name="Clum A."/>
            <person name="Culley D."/>
            <person name="Crous P.W."/>
            <person name="Fauchery L."/>
            <person name="Girlanda M."/>
            <person name="Hayes R."/>
            <person name="Keri Z."/>
            <person name="LaButti K."/>
            <person name="Lipzen A."/>
            <person name="Lombard V."/>
            <person name="Magnuson J."/>
            <person name="Maillard F."/>
            <person name="Morin E."/>
            <person name="Murat C."/>
            <person name="Nolan M."/>
            <person name="Ohm R."/>
            <person name="Pangilinan J."/>
            <person name="Pereira M."/>
            <person name="Perotto S."/>
            <person name="Peter M."/>
            <person name="Riley R."/>
            <person name="Sitrit Y."/>
            <person name="Stielow B."/>
            <person name="Szollosi G."/>
            <person name="Zifcakova L."/>
            <person name="Stursova M."/>
            <person name="Spatafora J.W."/>
            <person name="Tedersoo L."/>
            <person name="Vaario L.-M."/>
            <person name="Yamada A."/>
            <person name="Yan M."/>
            <person name="Wang P."/>
            <person name="Xu J."/>
            <person name="Bruns T."/>
            <person name="Baldrian P."/>
            <person name="Vilgalys R."/>
            <person name="Henrissat B."/>
            <person name="Grigoriev I.V."/>
            <person name="Hibbett D."/>
            <person name="Nagy L.G."/>
            <person name="Martin F.M."/>
        </authorList>
    </citation>
    <scope>NUCLEOTIDE SEQUENCE</scope>
    <source>
        <strain evidence="4">BED1</strain>
    </source>
</reference>
<name>A0AAD4G9R3_BOLED</name>
<dbReference type="Proteomes" id="UP001194468">
    <property type="component" value="Unassembled WGS sequence"/>
</dbReference>